<feature type="non-terminal residue" evidence="1">
    <location>
        <position position="63"/>
    </location>
</feature>
<organism evidence="1 2">
    <name type="scientific">Cetraspora pellucida</name>
    <dbReference type="NCBI Taxonomy" id="1433469"/>
    <lineage>
        <taxon>Eukaryota</taxon>
        <taxon>Fungi</taxon>
        <taxon>Fungi incertae sedis</taxon>
        <taxon>Mucoromycota</taxon>
        <taxon>Glomeromycotina</taxon>
        <taxon>Glomeromycetes</taxon>
        <taxon>Diversisporales</taxon>
        <taxon>Gigasporaceae</taxon>
        <taxon>Cetraspora</taxon>
    </lineage>
</organism>
<protein>
    <submittedName>
        <fullName evidence="1">13090_t:CDS:1</fullName>
    </submittedName>
</protein>
<dbReference type="EMBL" id="CAJVQA010087338">
    <property type="protein sequence ID" value="CAG8839491.1"/>
    <property type="molecule type" value="Genomic_DNA"/>
</dbReference>
<keyword evidence="2" id="KW-1185">Reference proteome</keyword>
<gene>
    <name evidence="1" type="ORF">CPELLU_LOCUS21868</name>
</gene>
<evidence type="ECO:0000313" key="1">
    <source>
        <dbReference type="EMBL" id="CAG8839491.1"/>
    </source>
</evidence>
<evidence type="ECO:0000313" key="2">
    <source>
        <dbReference type="Proteomes" id="UP000789759"/>
    </source>
</evidence>
<accession>A0A9N9PM07</accession>
<proteinExistence type="predicted"/>
<name>A0A9N9PM07_9GLOM</name>
<dbReference type="Proteomes" id="UP000789759">
    <property type="component" value="Unassembled WGS sequence"/>
</dbReference>
<comment type="caution">
    <text evidence="1">The sequence shown here is derived from an EMBL/GenBank/DDBJ whole genome shotgun (WGS) entry which is preliminary data.</text>
</comment>
<feature type="non-terminal residue" evidence="1">
    <location>
        <position position="1"/>
    </location>
</feature>
<reference evidence="1" key="1">
    <citation type="submission" date="2021-06" db="EMBL/GenBank/DDBJ databases">
        <authorList>
            <person name="Kallberg Y."/>
            <person name="Tangrot J."/>
            <person name="Rosling A."/>
        </authorList>
    </citation>
    <scope>NUCLEOTIDE SEQUENCE</scope>
    <source>
        <strain evidence="1">FL966</strain>
    </source>
</reference>
<sequence>WLTPLALILLTPLALLTLLVLLTLLALLTPLALLTRDCSQLLCLLKETCRFNIVVTSSYEEGG</sequence>
<dbReference type="AlphaFoldDB" id="A0A9N9PM07"/>